<dbReference type="OrthoDB" id="323192at2157"/>
<dbReference type="EMBL" id="AOIS01000037">
    <property type="protein sequence ID" value="ELZ17955.1"/>
    <property type="molecule type" value="Genomic_DNA"/>
</dbReference>
<comment type="caution">
    <text evidence="1">The sequence shown here is derived from an EMBL/GenBank/DDBJ whole genome shotgun (WGS) entry which is preliminary data.</text>
</comment>
<dbReference type="Gene3D" id="3.30.420.10">
    <property type="entry name" value="Ribonuclease H-like superfamily/Ribonuclease H"/>
    <property type="match status" value="1"/>
</dbReference>
<dbReference type="GO" id="GO:0003676">
    <property type="term" value="F:nucleic acid binding"/>
    <property type="evidence" value="ECO:0007669"/>
    <property type="project" value="InterPro"/>
</dbReference>
<dbReference type="InterPro" id="IPR036397">
    <property type="entry name" value="RNaseH_sf"/>
</dbReference>
<dbReference type="InterPro" id="IPR012337">
    <property type="entry name" value="RNaseH-like_sf"/>
</dbReference>
<dbReference type="AlphaFoldDB" id="M0C427"/>
<gene>
    <name evidence="1" type="ORF">C477_12142</name>
</gene>
<proteinExistence type="predicted"/>
<name>M0C427_9EURY</name>
<dbReference type="RefSeq" id="WP_008894720.1">
    <property type="nucleotide sequence ID" value="NZ_AOIS01000037.1"/>
</dbReference>
<evidence type="ECO:0000313" key="2">
    <source>
        <dbReference type="Proteomes" id="UP000011657"/>
    </source>
</evidence>
<keyword evidence="2" id="KW-1185">Reference proteome</keyword>
<protein>
    <submittedName>
        <fullName evidence="1">Uncharacterized protein</fullName>
    </submittedName>
</protein>
<dbReference type="PATRIC" id="fig|1227488.3.peg.2418"/>
<accession>M0C427</accession>
<sequence>MSTAPEPRTAFDIETINAEIPDDEEFDMKNSEHVEMFCICAAYQPEPAKPVDYEVFFREDSSPEAELDVIEETVQWLESKPGHTLLTYNGNSFDIPHLEERARIAAETIDRRFNVPERVESFLKGTGSVDLYPCVTDALGEKVQFEEACERFEIRVPETPLDEYEMGIDPIPQRPTYKGIEPVFKGCDVPVVGERYLKLADVGATDTLVFQEMRAALDHYATTDVTPLFELADRVPIVDAAN</sequence>
<dbReference type="eggNOG" id="arCOG03130">
    <property type="taxonomic scope" value="Archaea"/>
</dbReference>
<dbReference type="SUPFAM" id="SSF53098">
    <property type="entry name" value="Ribonuclease H-like"/>
    <property type="match status" value="1"/>
</dbReference>
<organism evidence="1 2">
    <name type="scientific">Haloterrigena salina JCM 13891</name>
    <dbReference type="NCBI Taxonomy" id="1227488"/>
    <lineage>
        <taxon>Archaea</taxon>
        <taxon>Methanobacteriati</taxon>
        <taxon>Methanobacteriota</taxon>
        <taxon>Stenosarchaea group</taxon>
        <taxon>Halobacteria</taxon>
        <taxon>Halobacteriales</taxon>
        <taxon>Natrialbaceae</taxon>
        <taxon>Haloterrigena</taxon>
    </lineage>
</organism>
<evidence type="ECO:0000313" key="1">
    <source>
        <dbReference type="EMBL" id="ELZ17955.1"/>
    </source>
</evidence>
<dbReference type="Proteomes" id="UP000011657">
    <property type="component" value="Unassembled WGS sequence"/>
</dbReference>
<reference evidence="1 2" key="1">
    <citation type="journal article" date="2014" name="PLoS Genet.">
        <title>Phylogenetically driven sequencing of extremely halophilic archaea reveals strategies for static and dynamic osmo-response.</title>
        <authorList>
            <person name="Becker E.A."/>
            <person name="Seitzer P.M."/>
            <person name="Tritt A."/>
            <person name="Larsen D."/>
            <person name="Krusor M."/>
            <person name="Yao A.I."/>
            <person name="Wu D."/>
            <person name="Madern D."/>
            <person name="Eisen J.A."/>
            <person name="Darling A.E."/>
            <person name="Facciotti M.T."/>
        </authorList>
    </citation>
    <scope>NUCLEOTIDE SEQUENCE [LARGE SCALE GENOMIC DNA]</scope>
    <source>
        <strain evidence="1 2">JCM 13891</strain>
    </source>
</reference>